<dbReference type="OrthoDB" id="191196at2759"/>
<feature type="transmembrane region" description="Helical" evidence="1">
    <location>
        <begin position="114"/>
        <end position="134"/>
    </location>
</feature>
<comment type="caution">
    <text evidence="2">The sequence shown here is derived from an EMBL/GenBank/DDBJ whole genome shotgun (WGS) entry which is preliminary data.</text>
</comment>
<dbReference type="AlphaFoldDB" id="A0A835QT87"/>
<dbReference type="Pfam" id="PF16940">
    <property type="entry name" value="Tic110"/>
    <property type="match status" value="2"/>
</dbReference>
<dbReference type="EMBL" id="JADCNM010000007">
    <property type="protein sequence ID" value="KAG0474437.1"/>
    <property type="molecule type" value="Genomic_DNA"/>
</dbReference>
<evidence type="ECO:0000256" key="1">
    <source>
        <dbReference type="SAM" id="Phobius"/>
    </source>
</evidence>
<feature type="transmembrane region" description="Helical" evidence="1">
    <location>
        <begin position="88"/>
        <end position="107"/>
    </location>
</feature>
<evidence type="ECO:0000313" key="3">
    <source>
        <dbReference type="Proteomes" id="UP000639772"/>
    </source>
</evidence>
<sequence length="946" mass="105158">MDISIRVPSASFPSQKPLLWPFPPNSLHFRCLRTPRTLPRRRCLVCVTRNSSEAAETVTPVKPSVFGPLKELSGPQKIFAVLSPQARLAGSVVVTAAAIAAGFGIGVRLGSSRLAGIGGAALLGAAGGAVVYALSLSVPEAAAVNLHNLVAGYDDPETLKNEDIEGILNKYGVNRQDEAFRAELCELYSRFVSSILPPGSENLKGNEVELIIKFKNALGIDDTDAASVHMEIGRHIFRQRLETGDREADVEQRHVDIAIRDNAQRLYAAKLNSVGRDIDEKQLIDLRTSQLLYRLSDEIAAEMFREHTRKLAEDNVSAALDILKSRTNAMRTSQVLEEIEKVENMILTGKLMILNCFIEHLYLNVFQMDAFEEKKLVALKKLKNIFGLGIREGDAILLDITTKVYRKRLSQAVSGGDLESASSKAAYLQNLCDELHFDPEKASKIHEEIYRQKLQQYVSNGELGEEDVAFLLRIRVLLCITQETVDAAHADICGQAFEKVVTDAIGSGPEGYDTDARESVRKAAHGLRLTTEAAMAIASKAVRKMFLYYVRRSKGTGNRTEAARELKKMIAFNILVVTKLLSDIKGEPISTPEEPRKDEAKKVEEVHKSKSLMDMKKLNSDKQMEAVLLSIPGQKEITVKDDLPEKDRAELYRTYLHFCVSGEVVTIPFGVQITTKMDKSRFVFLNQLGQILGLTGSQIGEIHRNLAEQSFMKRAEVILADGQLTKSKIDQLNEAQKQIGLPAEYAQKIIKNITTTKMAAAIETAVSQGRIGIQQVRELKEASVDLDSMISEKLRESLFRKIVQEILSSGKGVFDEEEVYVKLPDDLSIDPKNAKGVVQDIARNRLSNSLVQAIALLRQRKRDGVIASLNDMLACDIAVPSDPLFWSSLEELSDLYCVYLKSIPKREKLDRLQYLLGISDSTAAMLRDNAERGELRIENEEEEFVF</sequence>
<keyword evidence="1" id="KW-1133">Transmembrane helix</keyword>
<keyword evidence="1" id="KW-0472">Membrane</keyword>
<proteinExistence type="predicted"/>
<dbReference type="GO" id="GO:0045037">
    <property type="term" value="P:protein import into chloroplast stroma"/>
    <property type="evidence" value="ECO:0007669"/>
    <property type="project" value="TreeGrafter"/>
</dbReference>
<organism evidence="2 3">
    <name type="scientific">Vanilla planifolia</name>
    <name type="common">Vanilla</name>
    <dbReference type="NCBI Taxonomy" id="51239"/>
    <lineage>
        <taxon>Eukaryota</taxon>
        <taxon>Viridiplantae</taxon>
        <taxon>Streptophyta</taxon>
        <taxon>Embryophyta</taxon>
        <taxon>Tracheophyta</taxon>
        <taxon>Spermatophyta</taxon>
        <taxon>Magnoliopsida</taxon>
        <taxon>Liliopsida</taxon>
        <taxon>Asparagales</taxon>
        <taxon>Orchidaceae</taxon>
        <taxon>Vanilloideae</taxon>
        <taxon>Vanilleae</taxon>
        <taxon>Vanilla</taxon>
    </lineage>
</organism>
<dbReference type="PANTHER" id="PTHR34935:SF3">
    <property type="entry name" value="PROTEIN TIC110, CHLOROPLASTIC"/>
    <property type="match status" value="1"/>
</dbReference>
<keyword evidence="1" id="KW-0812">Transmembrane</keyword>
<dbReference type="PANTHER" id="PTHR34935">
    <property type="entry name" value="PROTEIN TIC110, CHLOROPLASTIC"/>
    <property type="match status" value="1"/>
</dbReference>
<name>A0A835QT87_VANPL</name>
<reference evidence="2 3" key="1">
    <citation type="journal article" date="2020" name="Nat. Food">
        <title>A phased Vanilla planifolia genome enables genetic improvement of flavour and production.</title>
        <authorList>
            <person name="Hasing T."/>
            <person name="Tang H."/>
            <person name="Brym M."/>
            <person name="Khazi F."/>
            <person name="Huang T."/>
            <person name="Chambers A.H."/>
        </authorList>
    </citation>
    <scope>NUCLEOTIDE SEQUENCE [LARGE SCALE GENOMIC DNA]</scope>
    <source>
        <tissue evidence="2">Leaf</tissue>
    </source>
</reference>
<dbReference type="GO" id="GO:0061927">
    <property type="term" value="C:TOC-TIC supercomplex I"/>
    <property type="evidence" value="ECO:0007669"/>
    <property type="project" value="TreeGrafter"/>
</dbReference>
<accession>A0A835QT87</accession>
<dbReference type="Proteomes" id="UP000639772">
    <property type="component" value="Chromosome 7"/>
</dbReference>
<gene>
    <name evidence="2" type="ORF">HPP92_014123</name>
</gene>
<evidence type="ECO:0008006" key="4">
    <source>
        <dbReference type="Google" id="ProtNLM"/>
    </source>
</evidence>
<dbReference type="InterPro" id="IPR031610">
    <property type="entry name" value="TIC110"/>
</dbReference>
<evidence type="ECO:0000313" key="2">
    <source>
        <dbReference type="EMBL" id="KAG0474437.1"/>
    </source>
</evidence>
<protein>
    <recommendedName>
        <fullName evidence="4">Protein TIC110, chloroplastic</fullName>
    </recommendedName>
</protein>